<keyword evidence="3" id="KW-1185">Reference proteome</keyword>
<dbReference type="InterPro" id="IPR011047">
    <property type="entry name" value="Quinoprotein_ADH-like_sf"/>
</dbReference>
<dbReference type="EMBL" id="JACJIA010000014">
    <property type="protein sequence ID" value="MBA8956192.1"/>
    <property type="molecule type" value="Genomic_DNA"/>
</dbReference>
<dbReference type="Proteomes" id="UP000572680">
    <property type="component" value="Unassembled WGS sequence"/>
</dbReference>
<dbReference type="SMART" id="SM00220">
    <property type="entry name" value="S_TKc"/>
    <property type="match status" value="1"/>
</dbReference>
<comment type="caution">
    <text evidence="2">The sequence shown here is derived from an EMBL/GenBank/DDBJ whole genome shotgun (WGS) entry which is preliminary data.</text>
</comment>
<dbReference type="InterPro" id="IPR015943">
    <property type="entry name" value="WD40/YVTN_repeat-like_dom_sf"/>
</dbReference>
<evidence type="ECO:0000313" key="3">
    <source>
        <dbReference type="Proteomes" id="UP000572680"/>
    </source>
</evidence>
<accession>A0A7W3LXT1</accession>
<protein>
    <submittedName>
        <fullName evidence="2">WD40 repeat protein/predicted Ser/Thr protein kinase</fullName>
    </submittedName>
</protein>
<dbReference type="InterPro" id="IPR036322">
    <property type="entry name" value="WD40_repeat_dom_sf"/>
</dbReference>
<dbReference type="CDD" id="cd14014">
    <property type="entry name" value="STKc_PknB_like"/>
    <property type="match status" value="1"/>
</dbReference>
<dbReference type="SUPFAM" id="SSF56112">
    <property type="entry name" value="Protein kinase-like (PK-like)"/>
    <property type="match status" value="1"/>
</dbReference>
<dbReference type="InterPro" id="IPR001680">
    <property type="entry name" value="WD40_rpt"/>
</dbReference>
<dbReference type="Pfam" id="PF00069">
    <property type="entry name" value="Pkinase"/>
    <property type="match status" value="1"/>
</dbReference>
<evidence type="ECO:0000259" key="1">
    <source>
        <dbReference type="PROSITE" id="PS50011"/>
    </source>
</evidence>
<dbReference type="InterPro" id="IPR051681">
    <property type="entry name" value="Ser/Thr_Kinases-Pseudokinases"/>
</dbReference>
<dbReference type="SMART" id="SM00320">
    <property type="entry name" value="WD40"/>
    <property type="match status" value="4"/>
</dbReference>
<dbReference type="AlphaFoldDB" id="A0A7W3LXT1"/>
<dbReference type="Pfam" id="PF20703">
    <property type="entry name" value="nSTAND1"/>
    <property type="match status" value="1"/>
</dbReference>
<dbReference type="GO" id="GO:0004674">
    <property type="term" value="F:protein serine/threonine kinase activity"/>
    <property type="evidence" value="ECO:0007669"/>
    <property type="project" value="TreeGrafter"/>
</dbReference>
<gene>
    <name evidence="2" type="ORF">HNR61_007874</name>
</gene>
<feature type="domain" description="Protein kinase" evidence="1">
    <location>
        <begin position="17"/>
        <end position="263"/>
    </location>
</feature>
<keyword evidence="2" id="KW-0418">Kinase</keyword>
<dbReference type="InterPro" id="IPR008271">
    <property type="entry name" value="Ser/Thr_kinase_AS"/>
</dbReference>
<dbReference type="GO" id="GO:0005524">
    <property type="term" value="F:ATP binding"/>
    <property type="evidence" value="ECO:0007669"/>
    <property type="project" value="InterPro"/>
</dbReference>
<reference evidence="2 3" key="1">
    <citation type="submission" date="2020-08" db="EMBL/GenBank/DDBJ databases">
        <title>Genomic Encyclopedia of Type Strains, Phase IV (KMG-IV): sequencing the most valuable type-strain genomes for metagenomic binning, comparative biology and taxonomic classification.</title>
        <authorList>
            <person name="Goeker M."/>
        </authorList>
    </citation>
    <scope>NUCLEOTIDE SEQUENCE [LARGE SCALE GENOMIC DNA]</scope>
    <source>
        <strain evidence="2 3">DSM 44197</strain>
    </source>
</reference>
<organism evidence="2 3">
    <name type="scientific">Actinomadura namibiensis</name>
    <dbReference type="NCBI Taxonomy" id="182080"/>
    <lineage>
        <taxon>Bacteria</taxon>
        <taxon>Bacillati</taxon>
        <taxon>Actinomycetota</taxon>
        <taxon>Actinomycetes</taxon>
        <taxon>Streptosporangiales</taxon>
        <taxon>Thermomonosporaceae</taxon>
        <taxon>Actinomadura</taxon>
    </lineage>
</organism>
<dbReference type="SUPFAM" id="SSF50998">
    <property type="entry name" value="Quinoprotein alcohol dehydrogenase-like"/>
    <property type="match status" value="1"/>
</dbReference>
<dbReference type="InterPro" id="IPR011009">
    <property type="entry name" value="Kinase-like_dom_sf"/>
</dbReference>
<evidence type="ECO:0000313" key="2">
    <source>
        <dbReference type="EMBL" id="MBA8956192.1"/>
    </source>
</evidence>
<dbReference type="Gene3D" id="2.130.10.10">
    <property type="entry name" value="YVTN repeat-like/Quinoprotein amine dehydrogenase"/>
    <property type="match status" value="3"/>
</dbReference>
<dbReference type="SUPFAM" id="SSF50978">
    <property type="entry name" value="WD40 repeat-like"/>
    <property type="match status" value="1"/>
</dbReference>
<name>A0A7W3LXT1_ACTNM</name>
<keyword evidence="2" id="KW-0808">Transferase</keyword>
<sequence>MAIEPLVPGEPSRLGDYWLAGRLGAGGQGVVYEGYGPDGERVAVKALHADHSAVHRALFVREVEALRRVAQFCTARVLAVDLESTPPFIVSEYIPGPTLRQAVEANGPCRAGELYRLAIGIATALTAIHRAGVVHRDLKPANVLLGPDGPRVIDFGVARTDDTSRSTTGVKGTLRYMAPEVFGGHKPTFAVDVWAWGATVFFAATGRYPFEGGTLPQLMHAVRNSEPDTSALPDVLEPVVTAALAKDPAQRPTAQRLLMDLLMATPDTDLLQEGVRAAAAVRPPVAAAPTLGERAEAAFRQLDAAAQAAVPSVLLRMVSGGDDLLRPAARAEFTDGRTPENAIEAVLSSFTRAGVLTWDGRHFTIATAALLRAWPRLRDWAEAERAGLATHRELADGARLWDAHGRKSGDLFQGTRLDRATAWVAEGRRHLTVNTVERAFLNAAARRRSTRRRALLGGMALLLVASMGAGTLILLQSRTVARQRDAAISRQLVAQALQVRRTDPGLARRLAVAAAALAGDTHDTHHALLTVSSQWEQDIWPAPGIDGSWFTVPPGGAGPQIFLKGNTLALVDPEAWRRGRTITVTGPKLTGMDPTLDGRRILTLQQDGTLVLWDVASGAPSPLPYKLPPERADHFRLSPTGAKLVTGGKGTIRVLETATGRELRSIKVDHEPDGLALSPDDRFMLVPVADGKDKQRLAWWDLTTGRELRTPRMPRGIPRKPRVFTNTTFSPDGRFVATRYGEQIAVFNARTHEIRATLEIPKADRSSSDKSMRFSRDGEYLASNMTLWSTEPSGLSRPHLRHRTDIPCSGTRFTANGTSLSCFDTWRRFQTIDVAAFVRPRKVAGAFNQSAISRDGTTLAAGDTGSGTVQIWDTATGTRRESITLPYALGAPENPTMFLSPDGRLLGVARQNGSVEIWDVKARTRRLTLNPGPRPSGIAPTPSFSPDGRAVAVLAPGQKNNLPTVLTFWDTASGRSLGQARSTPEAAGYGGSEVRTVWSEDGRRVISATELGVVEFPSGRTLVPPGALRSSVSRSVQALSAGGVLATIDQRALVFWDARTLRQRGNPIWLPAGGTPITAFSPDGRLAATTDAQGKIDIWDVGKQRRVGLPLTGHTHDSGSSMLIGSLAFSADGSRVHSVGRDDGRLLTHLLAPDLLKQKLCKTSGPLTEREWAAHVQDVDYRETC</sequence>
<proteinExistence type="predicted"/>
<dbReference type="InterPro" id="IPR000719">
    <property type="entry name" value="Prot_kinase_dom"/>
</dbReference>
<dbReference type="InterPro" id="IPR049052">
    <property type="entry name" value="nSTAND1"/>
</dbReference>
<dbReference type="PANTHER" id="PTHR44329">
    <property type="entry name" value="SERINE/THREONINE-PROTEIN KINASE TNNI3K-RELATED"/>
    <property type="match status" value="1"/>
</dbReference>
<dbReference type="PROSITE" id="PS50011">
    <property type="entry name" value="PROTEIN_KINASE_DOM"/>
    <property type="match status" value="1"/>
</dbReference>
<dbReference type="Gene3D" id="1.10.510.10">
    <property type="entry name" value="Transferase(Phosphotransferase) domain 1"/>
    <property type="match status" value="1"/>
</dbReference>
<dbReference type="PROSITE" id="PS00108">
    <property type="entry name" value="PROTEIN_KINASE_ST"/>
    <property type="match status" value="1"/>
</dbReference>
<dbReference type="RefSeq" id="WP_220510315.1">
    <property type="nucleotide sequence ID" value="NZ_BAAALP010000007.1"/>
</dbReference>